<feature type="domain" description="Coenzyme Q-binding protein COQ10 START" evidence="1">
    <location>
        <begin position="47"/>
        <end position="171"/>
    </location>
</feature>
<accession>A0A951PB38</accession>
<comment type="caution">
    <text evidence="2">The sequence shown here is derived from an EMBL/GenBank/DDBJ whole genome shotgun (WGS) entry which is preliminary data.</text>
</comment>
<name>A0A951PB38_9CYAN</name>
<dbReference type="Gene3D" id="3.30.530.20">
    <property type="match status" value="1"/>
</dbReference>
<proteinExistence type="predicted"/>
<organism evidence="2 3">
    <name type="scientific">Pegethrix bostrychoides GSE-TBD4-15B</name>
    <dbReference type="NCBI Taxonomy" id="2839662"/>
    <lineage>
        <taxon>Bacteria</taxon>
        <taxon>Bacillati</taxon>
        <taxon>Cyanobacteriota</taxon>
        <taxon>Cyanophyceae</taxon>
        <taxon>Oculatellales</taxon>
        <taxon>Oculatellaceae</taxon>
        <taxon>Pegethrix</taxon>
    </lineage>
</organism>
<dbReference type="PANTHER" id="PTHR34060:SF1">
    <property type="entry name" value="POLYKETIDE CYCLASE _ DEHYDRASE AND LIPID TRANSPORT PROTEIN"/>
    <property type="match status" value="1"/>
</dbReference>
<dbReference type="Proteomes" id="UP000707356">
    <property type="component" value="Unassembled WGS sequence"/>
</dbReference>
<dbReference type="SUPFAM" id="SSF55961">
    <property type="entry name" value="Bet v1-like"/>
    <property type="match status" value="1"/>
</dbReference>
<dbReference type="AlphaFoldDB" id="A0A951PB38"/>
<evidence type="ECO:0000313" key="2">
    <source>
        <dbReference type="EMBL" id="MBW4466219.1"/>
    </source>
</evidence>
<protein>
    <submittedName>
        <fullName evidence="2">SRPBCC family protein</fullName>
    </submittedName>
</protein>
<evidence type="ECO:0000259" key="1">
    <source>
        <dbReference type="Pfam" id="PF03364"/>
    </source>
</evidence>
<gene>
    <name evidence="2" type="ORF">KME07_12395</name>
</gene>
<evidence type="ECO:0000313" key="3">
    <source>
        <dbReference type="Proteomes" id="UP000707356"/>
    </source>
</evidence>
<dbReference type="EMBL" id="JAHHHV010000066">
    <property type="protein sequence ID" value="MBW4466219.1"/>
    <property type="molecule type" value="Genomic_DNA"/>
</dbReference>
<dbReference type="InterPro" id="IPR023393">
    <property type="entry name" value="START-like_dom_sf"/>
</dbReference>
<reference evidence="2" key="2">
    <citation type="journal article" date="2022" name="Microbiol. Resour. Announc.">
        <title>Metagenome Sequencing to Explore Phylogenomics of Terrestrial Cyanobacteria.</title>
        <authorList>
            <person name="Ward R.D."/>
            <person name="Stajich J.E."/>
            <person name="Johansen J.R."/>
            <person name="Huntemann M."/>
            <person name="Clum A."/>
            <person name="Foster B."/>
            <person name="Foster B."/>
            <person name="Roux S."/>
            <person name="Palaniappan K."/>
            <person name="Varghese N."/>
            <person name="Mukherjee S."/>
            <person name="Reddy T.B.K."/>
            <person name="Daum C."/>
            <person name="Copeland A."/>
            <person name="Chen I.A."/>
            <person name="Ivanova N.N."/>
            <person name="Kyrpides N.C."/>
            <person name="Shapiro N."/>
            <person name="Eloe-Fadrosh E.A."/>
            <person name="Pietrasiak N."/>
        </authorList>
    </citation>
    <scope>NUCLEOTIDE SEQUENCE</scope>
    <source>
        <strain evidence="2">GSE-TBD4-15B</strain>
    </source>
</reference>
<dbReference type="Pfam" id="PF03364">
    <property type="entry name" value="Polyketide_cyc"/>
    <property type="match status" value="1"/>
</dbReference>
<sequence>MIEGMMDAELEALDETLDLESALNSHVEIVSQAAGRQRQITAKIQIACSVEQLWQILTSYDQLAEFIPSLTQSRQIEHPAGGIRIEQIGSEALMRIKFCARVVLDMVEQFPNQIDFEMVEGDFKQFCGSWMLQPAPNGGTELSYSVSVLPPRAMPVGLIERKLKSGLVANLTAIRQRAETL</sequence>
<reference evidence="2" key="1">
    <citation type="submission" date="2021-05" db="EMBL/GenBank/DDBJ databases">
        <authorList>
            <person name="Pietrasiak N."/>
            <person name="Ward R."/>
            <person name="Stajich J.E."/>
            <person name="Kurbessoian T."/>
        </authorList>
    </citation>
    <scope>NUCLEOTIDE SEQUENCE</scope>
    <source>
        <strain evidence="2">GSE-TBD4-15B</strain>
    </source>
</reference>
<dbReference type="InterPro" id="IPR005031">
    <property type="entry name" value="COQ10_START"/>
</dbReference>
<dbReference type="PANTHER" id="PTHR34060">
    <property type="entry name" value="POLYKETIDE CYCLASE / DEHYDRASE AND LIPID TRANSPORT PROTEIN"/>
    <property type="match status" value="1"/>
</dbReference>
<dbReference type="CDD" id="cd08866">
    <property type="entry name" value="SRPBCC_11"/>
    <property type="match status" value="1"/>
</dbReference>